<dbReference type="Gene3D" id="1.20.5.500">
    <property type="entry name" value="Single helix bin"/>
    <property type="match status" value="1"/>
</dbReference>
<accession>A0A836AI95</accession>
<evidence type="ECO:0000313" key="1">
    <source>
        <dbReference type="EMBL" id="KAG5210409.1"/>
    </source>
</evidence>
<name>A0A836AI95_SHEEP</name>
<dbReference type="EMBL" id="JAEMGP010000004">
    <property type="protein sequence ID" value="KAG5210409.1"/>
    <property type="molecule type" value="Genomic_DNA"/>
</dbReference>
<dbReference type="Proteomes" id="UP000664991">
    <property type="component" value="Unassembled WGS sequence"/>
</dbReference>
<protein>
    <submittedName>
        <fullName evidence="1">Uncharacterized protein</fullName>
    </submittedName>
</protein>
<sequence length="236" mass="26054">MVNCAVEKEENPQKLLSDEDDCIDRISKSIFLGSTRKEISTKRGDGEHHVPDDFKVNMKLDAAPGEDLIKVLEDMRQEYEFITEKKHSDLTAWFKEQQRFVLVDENGNGIFHFICQSFYGQSKRAYGHSSVALFQLSEYCLNNDTLNLESDLSAEIQALRLQLYEESCSGGPYIINIHGSARIISSTFVRACAPLGGSPSAIGPEGTVGKLESLVSPVWGNVASDGWEGQVAVTSG</sequence>
<reference evidence="1 2" key="1">
    <citation type="submission" date="2020-12" db="EMBL/GenBank/DDBJ databases">
        <title>De novo assembly of Tibetan sheep genome.</title>
        <authorList>
            <person name="Li X."/>
        </authorList>
    </citation>
    <scope>NUCLEOTIDE SEQUENCE [LARGE SCALE GENOMIC DNA]</scope>
    <source>
        <tissue evidence="1">Heart</tissue>
    </source>
</reference>
<dbReference type="AlphaFoldDB" id="A0A836AI95"/>
<organism evidence="1 2">
    <name type="scientific">Ovis aries</name>
    <name type="common">Sheep</name>
    <dbReference type="NCBI Taxonomy" id="9940"/>
    <lineage>
        <taxon>Eukaryota</taxon>
        <taxon>Metazoa</taxon>
        <taxon>Chordata</taxon>
        <taxon>Craniata</taxon>
        <taxon>Vertebrata</taxon>
        <taxon>Euteleostomi</taxon>
        <taxon>Mammalia</taxon>
        <taxon>Eutheria</taxon>
        <taxon>Laurasiatheria</taxon>
        <taxon>Artiodactyla</taxon>
        <taxon>Ruminantia</taxon>
        <taxon>Pecora</taxon>
        <taxon>Bovidae</taxon>
        <taxon>Caprinae</taxon>
        <taxon>Ovis</taxon>
    </lineage>
</organism>
<comment type="caution">
    <text evidence="1">The sequence shown here is derived from an EMBL/GenBank/DDBJ whole genome shotgun (WGS) entry which is preliminary data.</text>
</comment>
<gene>
    <name evidence="1" type="ORF">JEQ12_015603</name>
</gene>
<proteinExistence type="predicted"/>
<evidence type="ECO:0000313" key="2">
    <source>
        <dbReference type="Proteomes" id="UP000664991"/>
    </source>
</evidence>